<evidence type="ECO:0000313" key="1">
    <source>
        <dbReference type="EMBL" id="KAF9493969.1"/>
    </source>
</evidence>
<organism evidence="1 2">
    <name type="scientific">Pleurotus eryngii</name>
    <name type="common">Boletus of the steppes</name>
    <dbReference type="NCBI Taxonomy" id="5323"/>
    <lineage>
        <taxon>Eukaryota</taxon>
        <taxon>Fungi</taxon>
        <taxon>Dikarya</taxon>
        <taxon>Basidiomycota</taxon>
        <taxon>Agaricomycotina</taxon>
        <taxon>Agaricomycetes</taxon>
        <taxon>Agaricomycetidae</taxon>
        <taxon>Agaricales</taxon>
        <taxon>Pleurotineae</taxon>
        <taxon>Pleurotaceae</taxon>
        <taxon>Pleurotus</taxon>
    </lineage>
</organism>
<dbReference type="OrthoDB" id="2369050at2759"/>
<evidence type="ECO:0000313" key="2">
    <source>
        <dbReference type="Proteomes" id="UP000807025"/>
    </source>
</evidence>
<proteinExistence type="predicted"/>
<accession>A0A9P5ZU26</accession>
<name>A0A9P5ZU26_PLEER</name>
<comment type="caution">
    <text evidence="1">The sequence shown here is derived from an EMBL/GenBank/DDBJ whole genome shotgun (WGS) entry which is preliminary data.</text>
</comment>
<sequence>MSLHGNPASACTSVTKSFVPHPAFAGTKSAMFMPIPKLFDKEHLLLSINGGCYKCPKFWAGHIGACCMAPPIDRSKYKTLTARDVPPRPAGYLSWAAPAIASVSAIPQVTAVLTKEVEEEPAASDLDYVSDCSPLPSVSVVLPNVSSWANDGSWTDDECAPFSCLNNF</sequence>
<dbReference type="AlphaFoldDB" id="A0A9P5ZU26"/>
<dbReference type="EMBL" id="MU154578">
    <property type="protein sequence ID" value="KAF9493969.1"/>
    <property type="molecule type" value="Genomic_DNA"/>
</dbReference>
<dbReference type="Proteomes" id="UP000807025">
    <property type="component" value="Unassembled WGS sequence"/>
</dbReference>
<protein>
    <submittedName>
        <fullName evidence="1">Uncharacterized protein</fullName>
    </submittedName>
</protein>
<gene>
    <name evidence="1" type="ORF">BDN71DRAFT_1508028</name>
</gene>
<keyword evidence="2" id="KW-1185">Reference proteome</keyword>
<reference evidence="1" key="1">
    <citation type="submission" date="2020-11" db="EMBL/GenBank/DDBJ databases">
        <authorList>
            <consortium name="DOE Joint Genome Institute"/>
            <person name="Ahrendt S."/>
            <person name="Riley R."/>
            <person name="Andreopoulos W."/>
            <person name="Labutti K."/>
            <person name="Pangilinan J."/>
            <person name="Ruiz-Duenas F.J."/>
            <person name="Barrasa J.M."/>
            <person name="Sanchez-Garcia M."/>
            <person name="Camarero S."/>
            <person name="Miyauchi S."/>
            <person name="Serrano A."/>
            <person name="Linde D."/>
            <person name="Babiker R."/>
            <person name="Drula E."/>
            <person name="Ayuso-Fernandez I."/>
            <person name="Pacheco R."/>
            <person name="Padilla G."/>
            <person name="Ferreira P."/>
            <person name="Barriuso J."/>
            <person name="Kellner H."/>
            <person name="Castanera R."/>
            <person name="Alfaro M."/>
            <person name="Ramirez L."/>
            <person name="Pisabarro A.G."/>
            <person name="Kuo A."/>
            <person name="Tritt A."/>
            <person name="Lipzen A."/>
            <person name="He G."/>
            <person name="Yan M."/>
            <person name="Ng V."/>
            <person name="Cullen D."/>
            <person name="Martin F."/>
            <person name="Rosso M.-N."/>
            <person name="Henrissat B."/>
            <person name="Hibbett D."/>
            <person name="Martinez A.T."/>
            <person name="Grigoriev I.V."/>
        </authorList>
    </citation>
    <scope>NUCLEOTIDE SEQUENCE</scope>
    <source>
        <strain evidence="1">ATCC 90797</strain>
    </source>
</reference>